<proteinExistence type="predicted"/>
<name>A0AA37JF03_9FIRM</name>
<evidence type="ECO:0000313" key="1">
    <source>
        <dbReference type="EMBL" id="GKG99116.1"/>
    </source>
</evidence>
<dbReference type="RefSeq" id="WP_195522066.1">
    <property type="nucleotide sequence ID" value="NZ_BQNJ01000001.1"/>
</dbReference>
<sequence>MIEAELTGERGIAYGLTQWDYGQILSVAYEIPDGSEVNFYQGSLSSMEYMHGKQVKIPDYMLQNATAITAYIYIRKENSGETVLAIWMPVASRPRPDNYILPDMEEYKRLLPLDGEPGQVPVKIYGEGYVATWGYRADSMIYDGEYAQLMSGDIPVGERVRIMKEEREIELTNDGTDIKLRYTDSNEWHVLVSLYSLTGPQGPPGITPEFEIRDGNLIAKYNK</sequence>
<accession>A0AA37JF03</accession>
<evidence type="ECO:0000313" key="2">
    <source>
        <dbReference type="Proteomes" id="UP001055091"/>
    </source>
</evidence>
<dbReference type="EMBL" id="BQNJ01000001">
    <property type="protein sequence ID" value="GKG99116.1"/>
    <property type="molecule type" value="Genomic_DNA"/>
</dbReference>
<comment type="caution">
    <text evidence="1">The sequence shown here is derived from an EMBL/GenBank/DDBJ whole genome shotgun (WGS) entry which is preliminary data.</text>
</comment>
<reference evidence="1" key="1">
    <citation type="submission" date="2022-01" db="EMBL/GenBank/DDBJ databases">
        <title>Novel bile acid biosynthetic pathways are enriched in the microbiome of centenarians.</title>
        <authorList>
            <person name="Sato Y."/>
            <person name="Atarashi K."/>
            <person name="Plichta R.D."/>
            <person name="Arai Y."/>
            <person name="Sasajima S."/>
            <person name="Kearney M.S."/>
            <person name="Suda W."/>
            <person name="Takeshita K."/>
            <person name="Sasaki T."/>
            <person name="Okamoto S."/>
            <person name="Skelly N.A."/>
            <person name="Okamura Y."/>
            <person name="Vlamakis H."/>
            <person name="Li Y."/>
            <person name="Tanoue T."/>
            <person name="Takei H."/>
            <person name="Nittono H."/>
            <person name="Narushima S."/>
            <person name="Irie J."/>
            <person name="Itoh H."/>
            <person name="Moriya K."/>
            <person name="Sugiura Y."/>
            <person name="Suematsu M."/>
            <person name="Moritoki N."/>
            <person name="Shibata S."/>
            <person name="Littman R.D."/>
            <person name="Fischbach A.M."/>
            <person name="Uwamino Y."/>
            <person name="Inoue T."/>
            <person name="Honda A."/>
            <person name="Hattori M."/>
            <person name="Murai T."/>
            <person name="Xavier J.R."/>
            <person name="Hirose N."/>
            <person name="Honda K."/>
        </authorList>
    </citation>
    <scope>NUCLEOTIDE SEQUENCE</scope>
    <source>
        <strain evidence="1">CE91-St55</strain>
    </source>
</reference>
<organism evidence="1 2">
    <name type="scientific">Hungatella hathewayi</name>
    <dbReference type="NCBI Taxonomy" id="154046"/>
    <lineage>
        <taxon>Bacteria</taxon>
        <taxon>Bacillati</taxon>
        <taxon>Bacillota</taxon>
        <taxon>Clostridia</taxon>
        <taxon>Lachnospirales</taxon>
        <taxon>Lachnospiraceae</taxon>
        <taxon>Hungatella</taxon>
    </lineage>
</organism>
<dbReference type="AlphaFoldDB" id="A0AA37JF03"/>
<gene>
    <name evidence="1" type="ORF">CE91St55_10980</name>
</gene>
<protein>
    <submittedName>
        <fullName evidence="1">Uncharacterized protein</fullName>
    </submittedName>
</protein>
<dbReference type="Proteomes" id="UP001055091">
    <property type="component" value="Unassembled WGS sequence"/>
</dbReference>